<dbReference type="Proteomes" id="UP001596395">
    <property type="component" value="Unassembled WGS sequence"/>
</dbReference>
<dbReference type="InterPro" id="IPR002774">
    <property type="entry name" value="Flagellin_arc-type"/>
</dbReference>
<keyword evidence="5" id="KW-0812">Transmembrane</keyword>
<evidence type="ECO:0000256" key="1">
    <source>
        <dbReference type="ARBA" id="ARBA00004618"/>
    </source>
</evidence>
<dbReference type="InterPro" id="IPR013373">
    <property type="entry name" value="Flagellin/pilin_N_arc"/>
</dbReference>
<dbReference type="PANTHER" id="PTHR35903">
    <property type="entry name" value="FLAGELLIN B1"/>
    <property type="match status" value="1"/>
</dbReference>
<dbReference type="NCBIfam" id="TIGR02537">
    <property type="entry name" value="arch_flag_Nterm"/>
    <property type="match status" value="1"/>
</dbReference>
<keyword evidence="3 4" id="KW-0974">Archaeal flagellum</keyword>
<evidence type="ECO:0000256" key="2">
    <source>
        <dbReference type="ARBA" id="ARBA00010256"/>
    </source>
</evidence>
<sequence length="192" mass="20118">MHVPEAHDRRGQVGIGTLIIFIAMVLVAAVAAGVLINTAGMLEAKASDTSQDSQAQVSNHIIVVSAVGEVDTSAKTVSHLNLTLMKAAGAGDMDLEKASFEYISDNAAKSLKSTDSAVTLWNTDNTSDSKVLTSRDDRIVLRIDVTDADLEGGTGLQPGEKAMITIVTASGAKSLYGVNVPQTISDEEYVKV</sequence>
<proteinExistence type="inferred from homology"/>
<keyword evidence="7" id="KW-1185">Reference proteome</keyword>
<comment type="similarity">
    <text evidence="2 4">Belongs to the archaeal flagellin family.</text>
</comment>
<evidence type="ECO:0000313" key="6">
    <source>
        <dbReference type="EMBL" id="MFC6954123.1"/>
    </source>
</evidence>
<dbReference type="RefSeq" id="WP_336351065.1">
    <property type="nucleotide sequence ID" value="NZ_JAZAQL010000002.1"/>
</dbReference>
<evidence type="ECO:0000313" key="7">
    <source>
        <dbReference type="Proteomes" id="UP001596395"/>
    </source>
</evidence>
<accession>A0ABD5VK81</accession>
<comment type="subcellular location">
    <subcellularLocation>
        <location evidence="1 4">Archaeal flagellum</location>
    </subcellularLocation>
</comment>
<evidence type="ECO:0000256" key="4">
    <source>
        <dbReference type="RuleBase" id="RU361282"/>
    </source>
</evidence>
<name>A0ABD5VK81_9EURY</name>
<protein>
    <recommendedName>
        <fullName evidence="4">Flagellin</fullName>
    </recommendedName>
</protein>
<evidence type="ECO:0000256" key="3">
    <source>
        <dbReference type="ARBA" id="ARBA00022440"/>
    </source>
</evidence>
<keyword evidence="5" id="KW-1133">Transmembrane helix</keyword>
<comment type="function">
    <text evidence="4">Flagellin is the subunit protein which polymerizes to form the filaments of archaeal flagella.</text>
</comment>
<dbReference type="EMBL" id="JBHSXN010000002">
    <property type="protein sequence ID" value="MFC6954123.1"/>
    <property type="molecule type" value="Genomic_DNA"/>
</dbReference>
<dbReference type="GO" id="GO:0097589">
    <property type="term" value="C:archaeal-type flagellum"/>
    <property type="evidence" value="ECO:0007669"/>
    <property type="project" value="UniProtKB-SubCell"/>
</dbReference>
<dbReference type="Pfam" id="PF01917">
    <property type="entry name" value="Flagellin_arch-type"/>
    <property type="match status" value="1"/>
</dbReference>
<gene>
    <name evidence="6" type="ORF">ACFQGB_14760</name>
</gene>
<feature type="transmembrane region" description="Helical" evidence="5">
    <location>
        <begin position="12"/>
        <end position="36"/>
    </location>
</feature>
<comment type="caution">
    <text evidence="6">The sequence shown here is derived from an EMBL/GenBank/DDBJ whole genome shotgun (WGS) entry which is preliminary data.</text>
</comment>
<evidence type="ECO:0000256" key="5">
    <source>
        <dbReference type="SAM" id="Phobius"/>
    </source>
</evidence>
<dbReference type="PANTHER" id="PTHR35903:SF1">
    <property type="entry name" value="FLAGELLIN B1"/>
    <property type="match status" value="1"/>
</dbReference>
<dbReference type="AlphaFoldDB" id="A0ABD5VK81"/>
<keyword evidence="5" id="KW-0472">Membrane</keyword>
<reference evidence="6 7" key="1">
    <citation type="journal article" date="2019" name="Int. J. Syst. Evol. Microbiol.">
        <title>The Global Catalogue of Microorganisms (GCM) 10K type strain sequencing project: providing services to taxonomists for standard genome sequencing and annotation.</title>
        <authorList>
            <consortium name="The Broad Institute Genomics Platform"/>
            <consortium name="The Broad Institute Genome Sequencing Center for Infectious Disease"/>
            <person name="Wu L."/>
            <person name="Ma J."/>
        </authorList>
    </citation>
    <scope>NUCLEOTIDE SEQUENCE [LARGE SCALE GENOMIC DNA]</scope>
    <source>
        <strain evidence="6 7">GX26</strain>
    </source>
</reference>
<organism evidence="6 7">
    <name type="scientific">Halorubellus litoreus</name>
    <dbReference type="NCBI Taxonomy" id="755308"/>
    <lineage>
        <taxon>Archaea</taxon>
        <taxon>Methanobacteriati</taxon>
        <taxon>Methanobacteriota</taxon>
        <taxon>Stenosarchaea group</taxon>
        <taxon>Halobacteria</taxon>
        <taxon>Halobacteriales</taxon>
        <taxon>Halorubellaceae</taxon>
        <taxon>Halorubellus</taxon>
    </lineage>
</organism>